<feature type="compositionally biased region" description="Pro residues" evidence="1">
    <location>
        <begin position="379"/>
        <end position="388"/>
    </location>
</feature>
<evidence type="ECO:0000313" key="4">
    <source>
        <dbReference type="Proteomes" id="UP001375240"/>
    </source>
</evidence>
<dbReference type="Pfam" id="PF11327">
    <property type="entry name" value="Egh16-like"/>
    <property type="match status" value="1"/>
</dbReference>
<dbReference type="AlphaFoldDB" id="A0AAV9U2Z4"/>
<evidence type="ECO:0000313" key="3">
    <source>
        <dbReference type="EMBL" id="KAK6334014.1"/>
    </source>
</evidence>
<dbReference type="EMBL" id="JAVHNQ010000013">
    <property type="protein sequence ID" value="KAK6334014.1"/>
    <property type="molecule type" value="Genomic_DNA"/>
</dbReference>
<dbReference type="InterPro" id="IPR021476">
    <property type="entry name" value="Egh16-like"/>
</dbReference>
<proteinExistence type="predicted"/>
<feature type="region of interest" description="Disordered" evidence="1">
    <location>
        <begin position="39"/>
        <end position="60"/>
    </location>
</feature>
<accession>A0AAV9U2Z4</accession>
<feature type="region of interest" description="Disordered" evidence="1">
    <location>
        <begin position="374"/>
        <end position="465"/>
    </location>
</feature>
<feature type="compositionally biased region" description="Acidic residues" evidence="1">
    <location>
        <begin position="400"/>
        <end position="453"/>
    </location>
</feature>
<protein>
    <submittedName>
        <fullName evidence="3">Uncharacterized protein</fullName>
    </submittedName>
</protein>
<feature type="chain" id="PRO_5043776708" evidence="2">
    <location>
        <begin position="21"/>
        <end position="465"/>
    </location>
</feature>
<feature type="signal peptide" evidence="2">
    <location>
        <begin position="1"/>
        <end position="20"/>
    </location>
</feature>
<comment type="caution">
    <text evidence="3">The sequence shown here is derived from an EMBL/GenBank/DDBJ whole genome shotgun (WGS) entry which is preliminary data.</text>
</comment>
<name>A0AAV9U2Z4_9PEZI</name>
<evidence type="ECO:0000256" key="2">
    <source>
        <dbReference type="SAM" id="SignalP"/>
    </source>
</evidence>
<feature type="compositionally biased region" description="Basic residues" evidence="1">
    <location>
        <begin position="101"/>
        <end position="110"/>
    </location>
</feature>
<gene>
    <name evidence="3" type="ORF">TWF696_002524</name>
</gene>
<feature type="compositionally biased region" description="Basic and acidic residues" evidence="1">
    <location>
        <begin position="111"/>
        <end position="153"/>
    </location>
</feature>
<dbReference type="PANTHER" id="PTHR34618">
    <property type="entry name" value="SURFACE PROTEIN MAS1, PUTATIVE-RELATED"/>
    <property type="match status" value="1"/>
</dbReference>
<keyword evidence="2" id="KW-0732">Signal</keyword>
<dbReference type="PANTHER" id="PTHR34618:SF1">
    <property type="entry name" value="SECRETED PROTEIN"/>
    <property type="match status" value="1"/>
</dbReference>
<feature type="region of interest" description="Disordered" evidence="1">
    <location>
        <begin position="101"/>
        <end position="174"/>
    </location>
</feature>
<keyword evidence="4" id="KW-1185">Reference proteome</keyword>
<sequence length="465" mass="51820">MKIEIIYALLALVPAIAGHAAIIDAWGDAGKAHGTAFGVLPGTSRSSTKKAGQRDTSVFSNPTIPNRWCKKCKTQGYWAKCKKCECTNHCKSVAKIKNRTVKRTNKKQKQEKKDQKQEKKEQKQEKKEQKQEAKVEKKTQKKAAKQDKKDQKVLNKANKKGKKAKAKGKKKGKKAVTIDAAKYKECRKSQCPNKYLAGCKKCPTKKWKYDFNCKACRTILPTGCGRTQYIVKSNLYNRDGKDYWKNPTGSLNINGWMNKAAKKNAIPQVYAGGSLHMTVHQINPDGGGPYVCWIDYAGNAKSWEGNGQPLKMLANIPGEKGLNPFQLRKGQLTVQLPQDMDCSGSYGGKEKICIVRCQNAAPNGPFGGCVPIQQVEGEAPPPPAPIPVPDVFKNATRGPDEEEIDREVEDYEEGDEDEDEDEEEEQEPKEDMDEDEDEEPPAEEDEDAEEMLTDEQKDMLAAAGY</sequence>
<reference evidence="3 4" key="1">
    <citation type="submission" date="2019-10" db="EMBL/GenBank/DDBJ databases">
        <authorList>
            <person name="Palmer J.M."/>
        </authorList>
    </citation>
    <scope>NUCLEOTIDE SEQUENCE [LARGE SCALE GENOMIC DNA]</scope>
    <source>
        <strain evidence="3 4">TWF696</strain>
    </source>
</reference>
<dbReference type="Proteomes" id="UP001375240">
    <property type="component" value="Unassembled WGS sequence"/>
</dbReference>
<feature type="compositionally biased region" description="Basic residues" evidence="1">
    <location>
        <begin position="157"/>
        <end position="174"/>
    </location>
</feature>
<feature type="compositionally biased region" description="Polar residues" evidence="1">
    <location>
        <begin position="43"/>
        <end position="60"/>
    </location>
</feature>
<evidence type="ECO:0000256" key="1">
    <source>
        <dbReference type="SAM" id="MobiDB-lite"/>
    </source>
</evidence>
<organism evidence="3 4">
    <name type="scientific">Orbilia brochopaga</name>
    <dbReference type="NCBI Taxonomy" id="3140254"/>
    <lineage>
        <taxon>Eukaryota</taxon>
        <taxon>Fungi</taxon>
        <taxon>Dikarya</taxon>
        <taxon>Ascomycota</taxon>
        <taxon>Pezizomycotina</taxon>
        <taxon>Orbiliomycetes</taxon>
        <taxon>Orbiliales</taxon>
        <taxon>Orbiliaceae</taxon>
        <taxon>Orbilia</taxon>
    </lineage>
</organism>